<evidence type="ECO:0000313" key="2">
    <source>
        <dbReference type="Proteomes" id="UP001447188"/>
    </source>
</evidence>
<organism evidence="1 2">
    <name type="scientific">Discina gigas</name>
    <dbReference type="NCBI Taxonomy" id="1032678"/>
    <lineage>
        <taxon>Eukaryota</taxon>
        <taxon>Fungi</taxon>
        <taxon>Dikarya</taxon>
        <taxon>Ascomycota</taxon>
        <taxon>Pezizomycotina</taxon>
        <taxon>Pezizomycetes</taxon>
        <taxon>Pezizales</taxon>
        <taxon>Discinaceae</taxon>
        <taxon>Discina</taxon>
    </lineage>
</organism>
<sequence length="268" mass="29883">MPTAVISALVKSGNLTHKTPSPLPSTNPTESICCIPQQAVDSAFRLSPLKYSRFLVLYRCTAIFDPSAHTSTAGLWQRWDLCKGWEFELTLAGTIKYRGPYHALVSDTERDWTQDVAEIRKLVDPRSPISNNEDATTTEYPSNGCPTYRFALYGRGDHVSAVSTIPGATGQGSWRRLVNEPERSHRSTHVVYISLPELVAHIIACGVAAEDVPRSLQQGGWGCVKLSFTPAEWTGPDGLRSGRDMKPKEAWKEGWWYTWRPGMDVWVC</sequence>
<accession>A0ABR3GFH1</accession>
<name>A0ABR3GFH1_9PEZI</name>
<comment type="caution">
    <text evidence="1">The sequence shown here is derived from an EMBL/GenBank/DDBJ whole genome shotgun (WGS) entry which is preliminary data.</text>
</comment>
<proteinExistence type="predicted"/>
<evidence type="ECO:0000313" key="1">
    <source>
        <dbReference type="EMBL" id="KAL0634497.1"/>
    </source>
</evidence>
<gene>
    <name evidence="1" type="ORF">Q9L58_006586</name>
</gene>
<keyword evidence="2" id="KW-1185">Reference proteome</keyword>
<protein>
    <submittedName>
        <fullName evidence="1">Uncharacterized protein</fullName>
    </submittedName>
</protein>
<dbReference type="EMBL" id="JBBBZM010000093">
    <property type="protein sequence ID" value="KAL0634497.1"/>
    <property type="molecule type" value="Genomic_DNA"/>
</dbReference>
<dbReference type="Proteomes" id="UP001447188">
    <property type="component" value="Unassembled WGS sequence"/>
</dbReference>
<reference evidence="1 2" key="1">
    <citation type="submission" date="2024-02" db="EMBL/GenBank/DDBJ databases">
        <title>Discinaceae phylogenomics.</title>
        <authorList>
            <person name="Dirks A.C."/>
            <person name="James T.Y."/>
        </authorList>
    </citation>
    <scope>NUCLEOTIDE SEQUENCE [LARGE SCALE GENOMIC DNA]</scope>
    <source>
        <strain evidence="1 2">ACD0624</strain>
    </source>
</reference>